<keyword evidence="3 8" id="KW-1133">Transmembrane helix</keyword>
<evidence type="ECO:0000256" key="7">
    <source>
        <dbReference type="PROSITE-ProRule" id="PRU00284"/>
    </source>
</evidence>
<evidence type="ECO:0000256" key="3">
    <source>
        <dbReference type="ARBA" id="ARBA00022989"/>
    </source>
</evidence>
<dbReference type="InterPro" id="IPR003660">
    <property type="entry name" value="HAMP_dom"/>
</dbReference>
<gene>
    <name evidence="11" type="ORF">N4T56_14815</name>
</gene>
<sequence>MMNFQIKQKMLFSTLIPLVILIMICGVAVNMMGKIESGVARIYTDRVVPLEDLKIIGDEYAVSVIDAINKANAGNFTAQEASQTLISAKSNIDTRWEKYLATELTPEESQLSSEANTMFSPANQQIDLLINKLNNMSGVISGQLSEDIMPLYNVIDPISGKISELVALQIRVAGDEWLLTQDIYNSSIKLFIFFTFCAVVISILLTIWILRSVMRPVTDILMKLQLIKQNSDLTQVFTPYNDDELGMISTSLTEVITHLRNIIESITDAANTINSSSGELQRFTEETNHRMLQQQEESEQTATAMNEMTATVSEVVQSTNFAAEQTKKANEYAESGNNIVNHSIDSMSQLSNQISKTAEVISHVAKESQNIGQVLSVIKSIAEQTNLLALNAAIEAARAGEQGRGFAVVADEVRTLAQRIQESTLQIDTMIGELQDSVVLAVSSMDEGLVLVNNANDKTSSAGTVLSDIVTSVDSINELNTQIATAAEEQSYVAESINKNIITINDITQASSAATEKLTHSVDDLQSLAKAMQQQVATFKIA</sequence>
<evidence type="ECO:0000256" key="1">
    <source>
        <dbReference type="ARBA" id="ARBA00004141"/>
    </source>
</evidence>
<dbReference type="InterPro" id="IPR004089">
    <property type="entry name" value="MCPsignal_dom"/>
</dbReference>
<dbReference type="SMART" id="SM00304">
    <property type="entry name" value="HAMP"/>
    <property type="match status" value="1"/>
</dbReference>
<comment type="caution">
    <text evidence="11">The sequence shown here is derived from an EMBL/GenBank/DDBJ whole genome shotgun (WGS) entry which is preliminary data.</text>
</comment>
<dbReference type="PANTHER" id="PTHR32089:SF119">
    <property type="entry name" value="METHYL-ACCEPTING CHEMOTAXIS PROTEIN CTPL"/>
    <property type="match status" value="1"/>
</dbReference>
<dbReference type="PANTHER" id="PTHR32089">
    <property type="entry name" value="METHYL-ACCEPTING CHEMOTAXIS PROTEIN MCPB"/>
    <property type="match status" value="1"/>
</dbReference>
<dbReference type="CDD" id="cd11386">
    <property type="entry name" value="MCP_signal"/>
    <property type="match status" value="1"/>
</dbReference>
<proteinExistence type="inferred from homology"/>
<evidence type="ECO:0000256" key="5">
    <source>
        <dbReference type="ARBA" id="ARBA00023224"/>
    </source>
</evidence>
<evidence type="ECO:0000313" key="12">
    <source>
        <dbReference type="Proteomes" id="UP001431192"/>
    </source>
</evidence>
<feature type="transmembrane region" description="Helical" evidence="8">
    <location>
        <begin position="12"/>
        <end position="33"/>
    </location>
</feature>
<dbReference type="SMART" id="SM00283">
    <property type="entry name" value="MA"/>
    <property type="match status" value="1"/>
</dbReference>
<accession>A0ABT2P764</accession>
<evidence type="ECO:0000313" key="11">
    <source>
        <dbReference type="EMBL" id="MCT8987500.1"/>
    </source>
</evidence>
<evidence type="ECO:0000256" key="6">
    <source>
        <dbReference type="ARBA" id="ARBA00029447"/>
    </source>
</evidence>
<keyword evidence="4 8" id="KW-0472">Membrane</keyword>
<dbReference type="EMBL" id="JAODOQ010000001">
    <property type="protein sequence ID" value="MCT8987500.1"/>
    <property type="molecule type" value="Genomic_DNA"/>
</dbReference>
<feature type="transmembrane region" description="Helical" evidence="8">
    <location>
        <begin position="190"/>
        <end position="210"/>
    </location>
</feature>
<dbReference type="Proteomes" id="UP001431192">
    <property type="component" value="Unassembled WGS sequence"/>
</dbReference>
<keyword evidence="12" id="KW-1185">Reference proteome</keyword>
<dbReference type="PROSITE" id="PS50885">
    <property type="entry name" value="HAMP"/>
    <property type="match status" value="1"/>
</dbReference>
<comment type="similarity">
    <text evidence="6">Belongs to the methyl-accepting chemotaxis (MCP) protein family.</text>
</comment>
<dbReference type="Pfam" id="PF00015">
    <property type="entry name" value="MCPsignal"/>
    <property type="match status" value="1"/>
</dbReference>
<organism evidence="11 12">
    <name type="scientific">Shewanella phaeophyticola</name>
    <dbReference type="NCBI Taxonomy" id="2978345"/>
    <lineage>
        <taxon>Bacteria</taxon>
        <taxon>Pseudomonadati</taxon>
        <taxon>Pseudomonadota</taxon>
        <taxon>Gammaproteobacteria</taxon>
        <taxon>Alteromonadales</taxon>
        <taxon>Shewanellaceae</taxon>
        <taxon>Shewanella</taxon>
    </lineage>
</organism>
<feature type="domain" description="Methyl-accepting transducer" evidence="9">
    <location>
        <begin position="269"/>
        <end position="505"/>
    </location>
</feature>
<protein>
    <submittedName>
        <fullName evidence="11">Methyl-accepting chemotaxis protein</fullName>
    </submittedName>
</protein>
<evidence type="ECO:0000256" key="4">
    <source>
        <dbReference type="ARBA" id="ARBA00023136"/>
    </source>
</evidence>
<evidence type="ECO:0000256" key="2">
    <source>
        <dbReference type="ARBA" id="ARBA00022692"/>
    </source>
</evidence>
<dbReference type="SUPFAM" id="SSF58104">
    <property type="entry name" value="Methyl-accepting chemotaxis protein (MCP) signaling domain"/>
    <property type="match status" value="1"/>
</dbReference>
<evidence type="ECO:0000256" key="8">
    <source>
        <dbReference type="SAM" id="Phobius"/>
    </source>
</evidence>
<dbReference type="Pfam" id="PF12729">
    <property type="entry name" value="4HB_MCP_1"/>
    <property type="match status" value="1"/>
</dbReference>
<dbReference type="Gene3D" id="1.10.287.950">
    <property type="entry name" value="Methyl-accepting chemotaxis protein"/>
    <property type="match status" value="1"/>
</dbReference>
<dbReference type="InterPro" id="IPR024478">
    <property type="entry name" value="HlyB_4HB_MCP"/>
</dbReference>
<reference evidence="11" key="1">
    <citation type="submission" date="2022-09" db="EMBL/GenBank/DDBJ databases">
        <title>Shewanella sp. KJ10-1 sp.nov, isolated from marine algae.</title>
        <authorList>
            <person name="Butt M."/>
            <person name="Lee J.K."/>
            <person name="Kim J.M."/>
            <person name="Choi D.G."/>
        </authorList>
    </citation>
    <scope>NUCLEOTIDE SEQUENCE</scope>
    <source>
        <strain evidence="11">KJ10-1</strain>
    </source>
</reference>
<evidence type="ECO:0000259" key="10">
    <source>
        <dbReference type="PROSITE" id="PS50885"/>
    </source>
</evidence>
<feature type="domain" description="HAMP" evidence="10">
    <location>
        <begin position="211"/>
        <end position="264"/>
    </location>
</feature>
<dbReference type="RefSeq" id="WP_261733761.1">
    <property type="nucleotide sequence ID" value="NZ_JAODOQ010000001.1"/>
</dbReference>
<dbReference type="PROSITE" id="PS50111">
    <property type="entry name" value="CHEMOTAXIS_TRANSDUC_2"/>
    <property type="match status" value="1"/>
</dbReference>
<evidence type="ECO:0000259" key="9">
    <source>
        <dbReference type="PROSITE" id="PS50111"/>
    </source>
</evidence>
<keyword evidence="2 8" id="KW-0812">Transmembrane</keyword>
<keyword evidence="5 7" id="KW-0807">Transducer</keyword>
<dbReference type="PRINTS" id="PR00260">
    <property type="entry name" value="CHEMTRNSDUCR"/>
</dbReference>
<comment type="subcellular location">
    <subcellularLocation>
        <location evidence="1">Membrane</location>
        <topology evidence="1">Multi-pass membrane protein</topology>
    </subcellularLocation>
</comment>
<name>A0ABT2P764_9GAMM</name>
<dbReference type="InterPro" id="IPR004090">
    <property type="entry name" value="Chemotax_Me-accpt_rcpt"/>
</dbReference>